<organism evidence="4 5">
    <name type="scientific">Candidatus Scatomonas pullistercoris</name>
    <dbReference type="NCBI Taxonomy" id="2840920"/>
    <lineage>
        <taxon>Bacteria</taxon>
        <taxon>Bacillati</taxon>
        <taxon>Bacillota</taxon>
        <taxon>Clostridia</taxon>
        <taxon>Lachnospirales</taxon>
        <taxon>Lachnospiraceae</taxon>
        <taxon>Lachnospiraceae incertae sedis</taxon>
        <taxon>Candidatus Scatomonas</taxon>
    </lineage>
</organism>
<evidence type="ECO:0000256" key="1">
    <source>
        <dbReference type="ARBA" id="ARBA00022723"/>
    </source>
</evidence>
<dbReference type="SUPFAM" id="SSF88713">
    <property type="entry name" value="Glycoside hydrolase/deacetylase"/>
    <property type="match status" value="1"/>
</dbReference>
<evidence type="ECO:0000256" key="2">
    <source>
        <dbReference type="ARBA" id="ARBA00022801"/>
    </source>
</evidence>
<dbReference type="AlphaFoldDB" id="A0A9D1P3R3"/>
<reference evidence="4" key="2">
    <citation type="journal article" date="2021" name="PeerJ">
        <title>Extensive microbial diversity within the chicken gut microbiome revealed by metagenomics and culture.</title>
        <authorList>
            <person name="Gilroy R."/>
            <person name="Ravi A."/>
            <person name="Getino M."/>
            <person name="Pursley I."/>
            <person name="Horton D.L."/>
            <person name="Alikhan N.F."/>
            <person name="Baker D."/>
            <person name="Gharbi K."/>
            <person name="Hall N."/>
            <person name="Watson M."/>
            <person name="Adriaenssens E.M."/>
            <person name="Foster-Nyarko E."/>
            <person name="Jarju S."/>
            <person name="Secka A."/>
            <person name="Antonio M."/>
            <person name="Oren A."/>
            <person name="Chaudhuri R.R."/>
            <person name="La Ragione R."/>
            <person name="Hildebrand F."/>
            <person name="Pallen M.J."/>
        </authorList>
    </citation>
    <scope>NUCLEOTIDE SEQUENCE</scope>
    <source>
        <strain evidence="4">CHK188-20938</strain>
    </source>
</reference>
<gene>
    <name evidence="4" type="ORF">IAB71_04685</name>
</gene>
<dbReference type="PROSITE" id="PS51677">
    <property type="entry name" value="NODB"/>
    <property type="match status" value="1"/>
</dbReference>
<dbReference type="EMBL" id="DVOO01000013">
    <property type="protein sequence ID" value="HIV25073.1"/>
    <property type="molecule type" value="Genomic_DNA"/>
</dbReference>
<protein>
    <submittedName>
        <fullName evidence="4">Polysaccharide deacetylase family protein</fullName>
    </submittedName>
</protein>
<dbReference type="InterPro" id="IPR011330">
    <property type="entry name" value="Glyco_hydro/deAcase_b/a-brl"/>
</dbReference>
<dbReference type="GO" id="GO:0016810">
    <property type="term" value="F:hydrolase activity, acting on carbon-nitrogen (but not peptide) bonds"/>
    <property type="evidence" value="ECO:0007669"/>
    <property type="project" value="InterPro"/>
</dbReference>
<evidence type="ECO:0000313" key="4">
    <source>
        <dbReference type="EMBL" id="HIV25073.1"/>
    </source>
</evidence>
<dbReference type="GO" id="GO:0046872">
    <property type="term" value="F:metal ion binding"/>
    <property type="evidence" value="ECO:0007669"/>
    <property type="project" value="UniProtKB-KW"/>
</dbReference>
<dbReference type="CDD" id="cd10954">
    <property type="entry name" value="CE4_CtAXE_like"/>
    <property type="match status" value="1"/>
</dbReference>
<accession>A0A9D1P3R3</accession>
<dbReference type="InterPro" id="IPR050248">
    <property type="entry name" value="Polysacc_deacetylase_ArnD"/>
</dbReference>
<name>A0A9D1P3R3_9FIRM</name>
<reference evidence="4" key="1">
    <citation type="submission" date="2020-10" db="EMBL/GenBank/DDBJ databases">
        <authorList>
            <person name="Gilroy R."/>
        </authorList>
    </citation>
    <scope>NUCLEOTIDE SEQUENCE</scope>
    <source>
        <strain evidence="4">CHK188-20938</strain>
    </source>
</reference>
<evidence type="ECO:0000259" key="3">
    <source>
        <dbReference type="PROSITE" id="PS51677"/>
    </source>
</evidence>
<dbReference type="Pfam" id="PF01522">
    <property type="entry name" value="Polysacc_deac_1"/>
    <property type="match status" value="1"/>
</dbReference>
<comment type="caution">
    <text evidence="4">The sequence shown here is derived from an EMBL/GenBank/DDBJ whole genome shotgun (WGS) entry which is preliminary data.</text>
</comment>
<dbReference type="PANTHER" id="PTHR10587">
    <property type="entry name" value="GLYCOSYL TRANSFERASE-RELATED"/>
    <property type="match status" value="1"/>
</dbReference>
<dbReference type="PANTHER" id="PTHR10587:SF133">
    <property type="entry name" value="CHITIN DEACETYLASE 1-RELATED"/>
    <property type="match status" value="1"/>
</dbReference>
<keyword evidence="1" id="KW-0479">Metal-binding</keyword>
<dbReference type="GO" id="GO:0005975">
    <property type="term" value="P:carbohydrate metabolic process"/>
    <property type="evidence" value="ECO:0007669"/>
    <property type="project" value="InterPro"/>
</dbReference>
<evidence type="ECO:0000313" key="5">
    <source>
        <dbReference type="Proteomes" id="UP000824169"/>
    </source>
</evidence>
<feature type="domain" description="NodB homology" evidence="3">
    <location>
        <begin position="49"/>
        <end position="223"/>
    </location>
</feature>
<keyword evidence="2" id="KW-0378">Hydrolase</keyword>
<dbReference type="Gene3D" id="3.20.20.370">
    <property type="entry name" value="Glycoside hydrolase/deacetylase"/>
    <property type="match status" value="1"/>
</dbReference>
<sequence>MEKWKTGLLIFCVGLLAFLEGNAFSGRERSRQVQSSTEAGGTDADREALKVAITFDDGPHSVCTPLLLDGLKERGVPASFFLLGQCIEGREGIVKRMQEEGHLIGNHTYSHKDLTALRREEAEREVLRTSNAIYEVTGVYTAFVRPPYGRWPEELEFHVTMVPVLWTLDSRDWEIKDASAVAEEVLSQAESGSVILLHDCYKSSVEAAFQIIDGLTERGYEFVTVDELIFP</sequence>
<dbReference type="Proteomes" id="UP000824169">
    <property type="component" value="Unassembled WGS sequence"/>
</dbReference>
<proteinExistence type="predicted"/>
<dbReference type="GO" id="GO:0016020">
    <property type="term" value="C:membrane"/>
    <property type="evidence" value="ECO:0007669"/>
    <property type="project" value="TreeGrafter"/>
</dbReference>
<dbReference type="InterPro" id="IPR002509">
    <property type="entry name" value="NODB_dom"/>
</dbReference>